<dbReference type="InterPro" id="IPR036673">
    <property type="entry name" value="Cyanovirin-N_sf"/>
</dbReference>
<dbReference type="EMBL" id="AZGZ01000007">
    <property type="protein sequence ID" value="KZZ93986.1"/>
    <property type="molecule type" value="Genomic_DNA"/>
</dbReference>
<proteinExistence type="predicted"/>
<evidence type="ECO:0000313" key="2">
    <source>
        <dbReference type="EMBL" id="KZZ93986.1"/>
    </source>
</evidence>
<dbReference type="VEuPathDB" id="FungiDB:AAP_02079"/>
<dbReference type="PANTHER" id="PTHR42076:SF1">
    <property type="entry name" value="CYANOVIRIN-N DOMAIN-CONTAINING PROTEIN"/>
    <property type="match status" value="1"/>
</dbReference>
<name>A0A168AJ53_9EURO</name>
<evidence type="ECO:0000313" key="3">
    <source>
        <dbReference type="Proteomes" id="UP000242877"/>
    </source>
</evidence>
<dbReference type="SUPFAM" id="SSF51322">
    <property type="entry name" value="Cyanovirin-N"/>
    <property type="match status" value="1"/>
</dbReference>
<dbReference type="Proteomes" id="UP000242877">
    <property type="component" value="Unassembled WGS sequence"/>
</dbReference>
<feature type="domain" description="Cyanovirin-N" evidence="1">
    <location>
        <begin position="2"/>
        <end position="105"/>
    </location>
</feature>
<dbReference type="Pfam" id="PF08881">
    <property type="entry name" value="CVNH"/>
    <property type="match status" value="1"/>
</dbReference>
<protein>
    <submittedName>
        <fullName evidence="2">Cyanovirin-N</fullName>
    </submittedName>
</protein>
<organism evidence="2 3">
    <name type="scientific">Ascosphaera apis ARSEF 7405</name>
    <dbReference type="NCBI Taxonomy" id="392613"/>
    <lineage>
        <taxon>Eukaryota</taxon>
        <taxon>Fungi</taxon>
        <taxon>Dikarya</taxon>
        <taxon>Ascomycota</taxon>
        <taxon>Pezizomycotina</taxon>
        <taxon>Eurotiomycetes</taxon>
        <taxon>Eurotiomycetidae</taxon>
        <taxon>Onygenales</taxon>
        <taxon>Ascosphaeraceae</taxon>
        <taxon>Ascosphaera</taxon>
    </lineage>
</organism>
<evidence type="ECO:0000259" key="1">
    <source>
        <dbReference type="SMART" id="SM01111"/>
    </source>
</evidence>
<gene>
    <name evidence="2" type="ORF">AAP_02079</name>
</gene>
<dbReference type="SMART" id="SM01111">
    <property type="entry name" value="CVNH"/>
    <property type="match status" value="1"/>
</dbReference>
<comment type="caution">
    <text evidence="2">The sequence shown here is derived from an EMBL/GenBank/DDBJ whole genome shotgun (WGS) entry which is preliminary data.</text>
</comment>
<dbReference type="Gene3D" id="2.30.60.10">
    <property type="entry name" value="Cyanovirin-N"/>
    <property type="match status" value="1"/>
</dbReference>
<keyword evidence="3" id="KW-1185">Reference proteome</keyword>
<dbReference type="PANTHER" id="PTHR42076">
    <property type="entry name" value="CYANOVIRIN-N HOMOLOG"/>
    <property type="match status" value="1"/>
</dbReference>
<accession>A0A168AJ53</accession>
<sequence length="107" mass="11781">MSFHESAKDITLEDGHILKCILFNEEGEECEAELDLNYYLGNINGSLEWGETNFAESAEDITFDIEGDENIPVLRCVCGDGSGETFAVDKNLAERIGNDNGTLIFLA</sequence>
<dbReference type="AlphaFoldDB" id="A0A168AJ53"/>
<reference evidence="2 3" key="1">
    <citation type="journal article" date="2016" name="Genome Biol. Evol.">
        <title>Divergent and convergent evolution of fungal pathogenicity.</title>
        <authorList>
            <person name="Shang Y."/>
            <person name="Xiao G."/>
            <person name="Zheng P."/>
            <person name="Cen K."/>
            <person name="Zhan S."/>
            <person name="Wang C."/>
        </authorList>
    </citation>
    <scope>NUCLEOTIDE SEQUENCE [LARGE SCALE GENOMIC DNA]</scope>
    <source>
        <strain evidence="2 3">ARSEF 7405</strain>
    </source>
</reference>
<dbReference type="InterPro" id="IPR011058">
    <property type="entry name" value="Cyanovirin-N"/>
</dbReference>
<dbReference type="OrthoDB" id="2441380at2759"/>